<evidence type="ECO:0000313" key="4">
    <source>
        <dbReference type="Proteomes" id="UP000295662"/>
    </source>
</evidence>
<reference evidence="3 4" key="1">
    <citation type="submission" date="2019-03" db="EMBL/GenBank/DDBJ databases">
        <title>Genomic Encyclopedia of Archaeal and Bacterial Type Strains, Phase II (KMG-II): from individual species to whole genera.</title>
        <authorList>
            <person name="Goeker M."/>
        </authorList>
    </citation>
    <scope>NUCLEOTIDE SEQUENCE [LARGE SCALE GENOMIC DNA]</scope>
    <source>
        <strain evidence="3 4">ATCC 25309</strain>
    </source>
</reference>
<proteinExistence type="predicted"/>
<sequence length="253" mass="26935">MKQALKTLGFLCLAFTSLQAQEASSEDAVVDESAPAPAATSVLDEAVIPQAFPDARYQTTWSSNPFLRKTVVIAGPRVDWSQDWALSSMYKSESGKITISLQNKQTGEFKRVTSEDTDTEFRLIKANFNRNRTEASADIARGSETATVKYDDNLTSRPVTVNNTFKAPATQPGAVGNPNARPGQPGQPGQPVNVTQPGGVPGTIPPTAANRPMVPNNSPVASAPGTAQPAVTPPTMSRRRQLVPAPIVPTPQQ</sequence>
<name>A0A4V3FEJ5_9BACT</name>
<dbReference type="AlphaFoldDB" id="A0A4V3FEJ5"/>
<feature type="region of interest" description="Disordered" evidence="1">
    <location>
        <begin position="165"/>
        <end position="253"/>
    </location>
</feature>
<dbReference type="OrthoDB" id="9829516at2"/>
<organism evidence="3 4">
    <name type="scientific">Prosthecobacter fusiformis</name>
    <dbReference type="NCBI Taxonomy" id="48464"/>
    <lineage>
        <taxon>Bacteria</taxon>
        <taxon>Pseudomonadati</taxon>
        <taxon>Verrucomicrobiota</taxon>
        <taxon>Verrucomicrobiia</taxon>
        <taxon>Verrucomicrobiales</taxon>
        <taxon>Verrucomicrobiaceae</taxon>
        <taxon>Prosthecobacter</taxon>
    </lineage>
</organism>
<evidence type="ECO:0000256" key="2">
    <source>
        <dbReference type="SAM" id="SignalP"/>
    </source>
</evidence>
<dbReference type="RefSeq" id="WP_133796397.1">
    <property type="nucleotide sequence ID" value="NZ_SOCA01000007.1"/>
</dbReference>
<keyword evidence="2" id="KW-0732">Signal</keyword>
<protein>
    <submittedName>
        <fullName evidence="3">Uncharacterized protein</fullName>
    </submittedName>
</protein>
<evidence type="ECO:0000256" key="1">
    <source>
        <dbReference type="SAM" id="MobiDB-lite"/>
    </source>
</evidence>
<feature type="signal peptide" evidence="2">
    <location>
        <begin position="1"/>
        <end position="22"/>
    </location>
</feature>
<keyword evidence="4" id="KW-1185">Reference proteome</keyword>
<feature type="chain" id="PRO_5020761595" evidence="2">
    <location>
        <begin position="23"/>
        <end position="253"/>
    </location>
</feature>
<accession>A0A4V3FEJ5</accession>
<gene>
    <name evidence="3" type="ORF">EI77_03374</name>
</gene>
<feature type="compositionally biased region" description="Low complexity" evidence="1">
    <location>
        <begin position="176"/>
        <end position="198"/>
    </location>
</feature>
<evidence type="ECO:0000313" key="3">
    <source>
        <dbReference type="EMBL" id="TDU67173.1"/>
    </source>
</evidence>
<dbReference type="EMBL" id="SOCA01000007">
    <property type="protein sequence ID" value="TDU67173.1"/>
    <property type="molecule type" value="Genomic_DNA"/>
</dbReference>
<dbReference type="Proteomes" id="UP000295662">
    <property type="component" value="Unassembled WGS sequence"/>
</dbReference>
<comment type="caution">
    <text evidence="3">The sequence shown here is derived from an EMBL/GenBank/DDBJ whole genome shotgun (WGS) entry which is preliminary data.</text>
</comment>